<organism evidence="1 2">
    <name type="scientific">Araneus ventricosus</name>
    <name type="common">Orbweaver spider</name>
    <name type="synonym">Epeira ventricosa</name>
    <dbReference type="NCBI Taxonomy" id="182803"/>
    <lineage>
        <taxon>Eukaryota</taxon>
        <taxon>Metazoa</taxon>
        <taxon>Ecdysozoa</taxon>
        <taxon>Arthropoda</taxon>
        <taxon>Chelicerata</taxon>
        <taxon>Arachnida</taxon>
        <taxon>Araneae</taxon>
        <taxon>Araneomorphae</taxon>
        <taxon>Entelegynae</taxon>
        <taxon>Araneoidea</taxon>
        <taxon>Araneidae</taxon>
        <taxon>Araneus</taxon>
    </lineage>
</organism>
<evidence type="ECO:0000313" key="2">
    <source>
        <dbReference type="Proteomes" id="UP000499080"/>
    </source>
</evidence>
<sequence length="144" mass="17599">MLDSMRMADRAWMNVTQKKIKHCFGKACFLVWKVNQMRSRNSTQKLTSVKNVRRFQKSSTFLKRQRLKNLRSSTRRFKCVDCGLMMRSFLKQFLRLRVMRKRWMFQQTPTLLRVRLKMLFTSCSWNIQKTWKKRISQLFFGLKT</sequence>
<gene>
    <name evidence="1" type="ORF">AVEN_211896_1</name>
</gene>
<evidence type="ECO:0000313" key="1">
    <source>
        <dbReference type="EMBL" id="GBL66966.1"/>
    </source>
</evidence>
<protein>
    <submittedName>
        <fullName evidence="1">Uncharacterized protein</fullName>
    </submittedName>
</protein>
<reference evidence="1 2" key="1">
    <citation type="journal article" date="2019" name="Sci. Rep.">
        <title>Orb-weaving spider Araneus ventricosus genome elucidates the spidroin gene catalogue.</title>
        <authorList>
            <person name="Kono N."/>
            <person name="Nakamura H."/>
            <person name="Ohtoshi R."/>
            <person name="Moran D.A.P."/>
            <person name="Shinohara A."/>
            <person name="Yoshida Y."/>
            <person name="Fujiwara M."/>
            <person name="Mori M."/>
            <person name="Tomita M."/>
            <person name="Arakawa K."/>
        </authorList>
    </citation>
    <scope>NUCLEOTIDE SEQUENCE [LARGE SCALE GENOMIC DNA]</scope>
</reference>
<proteinExistence type="predicted"/>
<accession>A0A4Y1ZUT7</accession>
<name>A0A4Y1ZUT7_ARAVE</name>
<dbReference type="EMBL" id="BGPR01077708">
    <property type="protein sequence ID" value="GBL66966.1"/>
    <property type="molecule type" value="Genomic_DNA"/>
</dbReference>
<comment type="caution">
    <text evidence="1">The sequence shown here is derived from an EMBL/GenBank/DDBJ whole genome shotgun (WGS) entry which is preliminary data.</text>
</comment>
<keyword evidence="2" id="KW-1185">Reference proteome</keyword>
<dbReference type="AlphaFoldDB" id="A0A4Y1ZUT7"/>
<dbReference type="Proteomes" id="UP000499080">
    <property type="component" value="Unassembled WGS sequence"/>
</dbReference>